<accession>G8QVI6</accession>
<feature type="transmembrane region" description="Helical" evidence="10">
    <location>
        <begin position="7"/>
        <end position="25"/>
    </location>
</feature>
<dbReference type="PANTHER" id="PTHR34182">
    <property type="entry name" value="PROTEIN-EXPORT MEMBRANE PROTEIN SECG"/>
    <property type="match status" value="1"/>
</dbReference>
<dbReference type="OrthoDB" id="371338at2"/>
<dbReference type="AlphaFoldDB" id="G8QVI6"/>
<evidence type="ECO:0000256" key="2">
    <source>
        <dbReference type="ARBA" id="ARBA00008445"/>
    </source>
</evidence>
<keyword evidence="9 10" id="KW-0472">Membrane</keyword>
<keyword evidence="8 10" id="KW-0811">Translocation</keyword>
<sequence length="121" mass="12710">MSVLSVILLVLFVIVSLLMIFLVAIQDEQSEGLGGIFGGGSNTAFGSHASSVVTKATAGLAVTFMVLALFVAFVNKTPSQDKLLNSVTTEQVQQTTDWWKQTETTAPAATTTTTDAPTVTI</sequence>
<dbReference type="eggNOG" id="COG1314">
    <property type="taxonomic scope" value="Bacteria"/>
</dbReference>
<evidence type="ECO:0000256" key="6">
    <source>
        <dbReference type="ARBA" id="ARBA00022927"/>
    </source>
</evidence>
<comment type="similarity">
    <text evidence="2 10">Belongs to the SecG family.</text>
</comment>
<dbReference type="GO" id="GO:0043952">
    <property type="term" value="P:protein transport by the Sec complex"/>
    <property type="evidence" value="ECO:0007669"/>
    <property type="project" value="TreeGrafter"/>
</dbReference>
<evidence type="ECO:0000256" key="1">
    <source>
        <dbReference type="ARBA" id="ARBA00004651"/>
    </source>
</evidence>
<evidence type="ECO:0000313" key="11">
    <source>
        <dbReference type="EMBL" id="AEV28219.1"/>
    </source>
</evidence>
<gene>
    <name evidence="11" type="ordered locus">SpiGrapes_0361</name>
</gene>
<evidence type="ECO:0000256" key="5">
    <source>
        <dbReference type="ARBA" id="ARBA00022692"/>
    </source>
</evidence>
<protein>
    <recommendedName>
        <fullName evidence="10">Protein-export membrane protein SecG</fullName>
    </recommendedName>
</protein>
<dbReference type="GO" id="GO:0065002">
    <property type="term" value="P:intracellular protein transmembrane transport"/>
    <property type="evidence" value="ECO:0007669"/>
    <property type="project" value="TreeGrafter"/>
</dbReference>
<dbReference type="KEGG" id="sgp:SpiGrapes_0361"/>
<keyword evidence="12" id="KW-1185">Reference proteome</keyword>
<dbReference type="STRING" id="158190.SpiGrapes_0361"/>
<evidence type="ECO:0000313" key="12">
    <source>
        <dbReference type="Proteomes" id="UP000005632"/>
    </source>
</evidence>
<dbReference type="HOGENOM" id="CLU_094156_0_0_12"/>
<keyword evidence="7 10" id="KW-1133">Transmembrane helix</keyword>
<comment type="subcellular location">
    <subcellularLocation>
        <location evidence="1 10">Cell membrane</location>
        <topology evidence="1 10">Multi-pass membrane protein</topology>
    </subcellularLocation>
</comment>
<feature type="transmembrane region" description="Helical" evidence="10">
    <location>
        <begin position="56"/>
        <end position="74"/>
    </location>
</feature>
<evidence type="ECO:0000256" key="9">
    <source>
        <dbReference type="ARBA" id="ARBA00023136"/>
    </source>
</evidence>
<dbReference type="GO" id="GO:0009306">
    <property type="term" value="P:protein secretion"/>
    <property type="evidence" value="ECO:0007669"/>
    <property type="project" value="UniProtKB-UniRule"/>
</dbReference>
<dbReference type="Proteomes" id="UP000005632">
    <property type="component" value="Chromosome"/>
</dbReference>
<proteinExistence type="inferred from homology"/>
<evidence type="ECO:0000256" key="10">
    <source>
        <dbReference type="RuleBase" id="RU365087"/>
    </source>
</evidence>
<organism evidence="11 12">
    <name type="scientific">Sphaerochaeta pleomorpha (strain ATCC BAA-1885 / DSM 22778 / Grapes)</name>
    <dbReference type="NCBI Taxonomy" id="158190"/>
    <lineage>
        <taxon>Bacteria</taxon>
        <taxon>Pseudomonadati</taxon>
        <taxon>Spirochaetota</taxon>
        <taxon>Spirochaetia</taxon>
        <taxon>Spirochaetales</taxon>
        <taxon>Sphaerochaetaceae</taxon>
        <taxon>Sphaerochaeta</taxon>
    </lineage>
</organism>
<keyword evidence="3 10" id="KW-0813">Transport</keyword>
<dbReference type="Pfam" id="PF03840">
    <property type="entry name" value="SecG"/>
    <property type="match status" value="1"/>
</dbReference>
<dbReference type="EMBL" id="CP003155">
    <property type="protein sequence ID" value="AEV28219.1"/>
    <property type="molecule type" value="Genomic_DNA"/>
</dbReference>
<keyword evidence="6 10" id="KW-0653">Protein transport</keyword>
<evidence type="ECO:0000256" key="3">
    <source>
        <dbReference type="ARBA" id="ARBA00022448"/>
    </source>
</evidence>
<comment type="function">
    <text evidence="10">Involved in protein export. Participates in an early event of protein translocation.</text>
</comment>
<name>G8QVI6_SPHPG</name>
<evidence type="ECO:0000256" key="4">
    <source>
        <dbReference type="ARBA" id="ARBA00022475"/>
    </source>
</evidence>
<dbReference type="RefSeq" id="WP_014269068.1">
    <property type="nucleotide sequence ID" value="NC_016633.1"/>
</dbReference>
<dbReference type="PANTHER" id="PTHR34182:SF1">
    <property type="entry name" value="PROTEIN-EXPORT MEMBRANE PROTEIN SECG"/>
    <property type="match status" value="1"/>
</dbReference>
<dbReference type="GO" id="GO:0005886">
    <property type="term" value="C:plasma membrane"/>
    <property type="evidence" value="ECO:0007669"/>
    <property type="project" value="UniProtKB-SubCell"/>
</dbReference>
<keyword evidence="4 10" id="KW-1003">Cell membrane</keyword>
<evidence type="ECO:0000256" key="7">
    <source>
        <dbReference type="ARBA" id="ARBA00022989"/>
    </source>
</evidence>
<dbReference type="InterPro" id="IPR004692">
    <property type="entry name" value="SecG"/>
</dbReference>
<reference evidence="11 12" key="1">
    <citation type="submission" date="2011-11" db="EMBL/GenBank/DDBJ databases">
        <title>Complete sequence of Spirochaeta sp. grapes.</title>
        <authorList>
            <consortium name="US DOE Joint Genome Institute"/>
            <person name="Lucas S."/>
            <person name="Han J."/>
            <person name="Lapidus A."/>
            <person name="Cheng J.-F."/>
            <person name="Goodwin L."/>
            <person name="Pitluck S."/>
            <person name="Peters L."/>
            <person name="Ovchinnikova G."/>
            <person name="Munk A.C."/>
            <person name="Detter J.C."/>
            <person name="Han C."/>
            <person name="Tapia R."/>
            <person name="Land M."/>
            <person name="Hauser L."/>
            <person name="Kyrpides N."/>
            <person name="Ivanova N."/>
            <person name="Pagani I."/>
            <person name="Ritalahtilisa K."/>
            <person name="Loeffler F."/>
            <person name="Woyke T."/>
        </authorList>
    </citation>
    <scope>NUCLEOTIDE SEQUENCE [LARGE SCALE GENOMIC DNA]</scope>
    <source>
        <strain evidence="12">ATCC BAA-1885 / DSM 22778 / Grapes</strain>
    </source>
</reference>
<dbReference type="PRINTS" id="PR01651">
    <property type="entry name" value="SECGEXPORT"/>
</dbReference>
<dbReference type="GO" id="GO:0015450">
    <property type="term" value="F:protein-transporting ATPase activity"/>
    <property type="evidence" value="ECO:0007669"/>
    <property type="project" value="UniProtKB-UniRule"/>
</dbReference>
<evidence type="ECO:0000256" key="8">
    <source>
        <dbReference type="ARBA" id="ARBA00023010"/>
    </source>
</evidence>
<keyword evidence="5 10" id="KW-0812">Transmembrane</keyword>
<dbReference type="NCBIfam" id="TIGR00810">
    <property type="entry name" value="secG"/>
    <property type="match status" value="1"/>
</dbReference>